<evidence type="ECO:0000313" key="6">
    <source>
        <dbReference type="Ensembl" id="ENSGMOP00000065888.1"/>
    </source>
</evidence>
<dbReference type="GO" id="GO:0005525">
    <property type="term" value="F:GTP binding"/>
    <property type="evidence" value="ECO:0007669"/>
    <property type="project" value="UniProtKB-KW"/>
</dbReference>
<proteinExistence type="inferred from homology"/>
<organism evidence="6 7">
    <name type="scientific">Gadus morhua</name>
    <name type="common">Atlantic cod</name>
    <dbReference type="NCBI Taxonomy" id="8049"/>
    <lineage>
        <taxon>Eukaryota</taxon>
        <taxon>Metazoa</taxon>
        <taxon>Chordata</taxon>
        <taxon>Craniata</taxon>
        <taxon>Vertebrata</taxon>
        <taxon>Euteleostomi</taxon>
        <taxon>Actinopterygii</taxon>
        <taxon>Neopterygii</taxon>
        <taxon>Teleostei</taxon>
        <taxon>Neoteleostei</taxon>
        <taxon>Acanthomorphata</taxon>
        <taxon>Zeiogadaria</taxon>
        <taxon>Gadariae</taxon>
        <taxon>Gadiformes</taxon>
        <taxon>Gadoidei</taxon>
        <taxon>Gadidae</taxon>
        <taxon>Gadus</taxon>
    </lineage>
</organism>
<evidence type="ECO:0000313" key="7">
    <source>
        <dbReference type="Proteomes" id="UP000694546"/>
    </source>
</evidence>
<protein>
    <recommendedName>
        <fullName evidence="5">AIG1-type G domain-containing protein</fullName>
    </recommendedName>
</protein>
<name>A0A8C5FWB2_GADMO</name>
<dbReference type="OMA" id="AAREICH"/>
<comment type="similarity">
    <text evidence="1">Belongs to the TRAFAC class TrmE-Era-EngA-EngB-Septin-like GTPase superfamily. AIG1/Toc34/Toc159-like paraseptin GTPase family. IAN subfamily.</text>
</comment>
<dbReference type="GO" id="GO:0005794">
    <property type="term" value="C:Golgi apparatus"/>
    <property type="evidence" value="ECO:0007669"/>
    <property type="project" value="UniProtKB-SubCell"/>
</dbReference>
<dbReference type="InterPro" id="IPR045058">
    <property type="entry name" value="GIMA/IAN/Toc"/>
</dbReference>
<dbReference type="PANTHER" id="PTHR10903:SF167">
    <property type="entry name" value="GTPASE IMAP FAMILY MEMBER 6-RELATED"/>
    <property type="match status" value="1"/>
</dbReference>
<dbReference type="AlphaFoldDB" id="A0A8C5FWB2"/>
<evidence type="ECO:0000259" key="5">
    <source>
        <dbReference type="PROSITE" id="PS51720"/>
    </source>
</evidence>
<keyword evidence="7" id="KW-1185">Reference proteome</keyword>
<dbReference type="CDD" id="cd01852">
    <property type="entry name" value="AIG1"/>
    <property type="match status" value="1"/>
</dbReference>
<feature type="compositionally biased region" description="Basic and acidic residues" evidence="4">
    <location>
        <begin position="223"/>
        <end position="235"/>
    </location>
</feature>
<reference evidence="6" key="2">
    <citation type="submission" date="2025-09" db="UniProtKB">
        <authorList>
            <consortium name="Ensembl"/>
        </authorList>
    </citation>
    <scope>IDENTIFICATION</scope>
</reference>
<dbReference type="Gene3D" id="3.40.50.300">
    <property type="entry name" value="P-loop containing nucleotide triphosphate hydrolases"/>
    <property type="match status" value="1"/>
</dbReference>
<evidence type="ECO:0000256" key="2">
    <source>
        <dbReference type="ARBA" id="ARBA00022741"/>
    </source>
</evidence>
<keyword evidence="3" id="KW-0342">GTP-binding</keyword>
<sequence length="300" mass="32742">MSSSPELRLVLLGNSGVGKSAAGNSILGKEEFETRPNSLVAVTQQCEKRRALVAGRKVAVIDTPDWFHAECSPDEVRAQISSCVALSSPGPHAFLLCVPLDRPARSELQALGVLEAVFGVEAVRMHTLLLFTQADQLRANGKMGGGSDVEAYIGAERADLVKLVERCGDRFHVLERGPGGAGERSVNQLLERVEQTVLEAGGGCYSCPAFQEAEERVRQRQREIAHERRGGRGEQGEPWAGRPPMQTLPEADEDQEDIAEARDEAERTVGAMRNNCIIMHNILYCALSFVDQYGSNIEIF</sequence>
<evidence type="ECO:0000256" key="1">
    <source>
        <dbReference type="ARBA" id="ARBA00008535"/>
    </source>
</evidence>
<evidence type="ECO:0000256" key="3">
    <source>
        <dbReference type="ARBA" id="ARBA00023134"/>
    </source>
</evidence>
<dbReference type="GO" id="GO:0005783">
    <property type="term" value="C:endoplasmic reticulum"/>
    <property type="evidence" value="ECO:0007669"/>
    <property type="project" value="UniProtKB-SubCell"/>
</dbReference>
<dbReference type="InterPro" id="IPR006703">
    <property type="entry name" value="G_AIG1"/>
</dbReference>
<dbReference type="Proteomes" id="UP000694546">
    <property type="component" value="Chromosome 3"/>
</dbReference>
<dbReference type="Pfam" id="PF04548">
    <property type="entry name" value="AIG1"/>
    <property type="match status" value="1"/>
</dbReference>
<feature type="domain" description="AIG1-type G" evidence="5">
    <location>
        <begin position="4"/>
        <end position="214"/>
    </location>
</feature>
<dbReference type="SUPFAM" id="SSF52540">
    <property type="entry name" value="P-loop containing nucleoside triphosphate hydrolases"/>
    <property type="match status" value="1"/>
</dbReference>
<dbReference type="GO" id="GO:0005829">
    <property type="term" value="C:cytosol"/>
    <property type="evidence" value="ECO:0007669"/>
    <property type="project" value="UniProtKB-SubCell"/>
</dbReference>
<dbReference type="PANTHER" id="PTHR10903">
    <property type="entry name" value="GTPASE, IMAP FAMILY MEMBER-RELATED"/>
    <property type="match status" value="1"/>
</dbReference>
<accession>A0A8C5FWB2</accession>
<dbReference type="InterPro" id="IPR027417">
    <property type="entry name" value="P-loop_NTPase"/>
</dbReference>
<feature type="region of interest" description="Disordered" evidence="4">
    <location>
        <begin position="223"/>
        <end position="256"/>
    </location>
</feature>
<dbReference type="PROSITE" id="PS51720">
    <property type="entry name" value="G_AIG1"/>
    <property type="match status" value="1"/>
</dbReference>
<dbReference type="GO" id="GO:0005739">
    <property type="term" value="C:mitochondrion"/>
    <property type="evidence" value="ECO:0007669"/>
    <property type="project" value="UniProtKB-SubCell"/>
</dbReference>
<dbReference type="Ensembl" id="ENSGMOT00000030910.1">
    <property type="protein sequence ID" value="ENSGMOP00000065888.1"/>
    <property type="gene ID" value="ENSGMOG00000030122.1"/>
</dbReference>
<reference evidence="6" key="1">
    <citation type="submission" date="2025-08" db="UniProtKB">
        <authorList>
            <consortium name="Ensembl"/>
        </authorList>
    </citation>
    <scope>IDENTIFICATION</scope>
</reference>
<dbReference type="GeneTree" id="ENSGT00940000165343"/>
<evidence type="ECO:0000256" key="4">
    <source>
        <dbReference type="SAM" id="MobiDB-lite"/>
    </source>
</evidence>
<keyword evidence="2" id="KW-0547">Nucleotide-binding</keyword>